<evidence type="ECO:0000256" key="1">
    <source>
        <dbReference type="ARBA" id="ARBA00004906"/>
    </source>
</evidence>
<dbReference type="KEGG" id="mrtj:KHC33_08860"/>
<dbReference type="GeneID" id="65097290"/>
<dbReference type="AlphaFoldDB" id="A0A8E7ATY0"/>
<evidence type="ECO:0000259" key="5">
    <source>
        <dbReference type="Pfam" id="PF05048"/>
    </source>
</evidence>
<protein>
    <recommendedName>
        <fullName evidence="2">Probable pectate lyase C</fullName>
    </recommendedName>
</protein>
<feature type="domain" description="Right handed beta helix" evidence="6">
    <location>
        <begin position="198"/>
        <end position="309"/>
    </location>
</feature>
<keyword evidence="4" id="KW-0833">Ubl conjugation pathway</keyword>
<gene>
    <name evidence="7" type="ORF">KHC33_08860</name>
</gene>
<keyword evidence="3" id="KW-0677">Repeat</keyword>
<evidence type="ECO:0000313" key="8">
    <source>
        <dbReference type="Proteomes" id="UP000680656"/>
    </source>
</evidence>
<dbReference type="InterPro" id="IPR006626">
    <property type="entry name" value="PbH1"/>
</dbReference>
<comment type="pathway">
    <text evidence="1">Protein modification; protein ubiquitination.</text>
</comment>
<dbReference type="RefSeq" id="WP_214418308.1">
    <property type="nucleotide sequence ID" value="NZ_CP075546.1"/>
</dbReference>
<dbReference type="PANTHER" id="PTHR22990:SF15">
    <property type="entry name" value="F-BOX ONLY PROTEIN 10"/>
    <property type="match status" value="1"/>
</dbReference>
<evidence type="ECO:0000259" key="6">
    <source>
        <dbReference type="Pfam" id="PF13229"/>
    </source>
</evidence>
<dbReference type="Gene3D" id="2.160.20.10">
    <property type="entry name" value="Single-stranded right-handed beta-helix, Pectin lyase-like"/>
    <property type="match status" value="2"/>
</dbReference>
<dbReference type="SMART" id="SM00710">
    <property type="entry name" value="PbH1"/>
    <property type="match status" value="10"/>
</dbReference>
<reference evidence="7 8" key="1">
    <citation type="submission" date="2021-05" db="EMBL/GenBank/DDBJ databases">
        <title>A novel Methanospirillum isolate from a pyrite-forming mixed culture.</title>
        <authorList>
            <person name="Bunk B."/>
            <person name="Sproer C."/>
            <person name="Spring S."/>
            <person name="Pester M."/>
        </authorList>
    </citation>
    <scope>NUCLEOTIDE SEQUENCE [LARGE SCALE GENOMIC DNA]</scope>
    <source>
        <strain evidence="7 8">J.3.6.1-F.2.7.3</strain>
    </source>
</reference>
<dbReference type="InterPro" id="IPR039448">
    <property type="entry name" value="Beta_helix"/>
</dbReference>
<dbReference type="SUPFAM" id="SSF51126">
    <property type="entry name" value="Pectin lyase-like"/>
    <property type="match status" value="3"/>
</dbReference>
<evidence type="ECO:0000256" key="2">
    <source>
        <dbReference type="ARBA" id="ARBA00016512"/>
    </source>
</evidence>
<dbReference type="Proteomes" id="UP000680656">
    <property type="component" value="Chromosome"/>
</dbReference>
<feature type="domain" description="Right handed beta helix" evidence="6">
    <location>
        <begin position="27"/>
        <end position="168"/>
    </location>
</feature>
<name>A0A8E7ATY0_9EURY</name>
<dbReference type="InterPro" id="IPR012334">
    <property type="entry name" value="Pectin_lyas_fold"/>
</dbReference>
<dbReference type="PROSITE" id="PS00018">
    <property type="entry name" value="EF_HAND_1"/>
    <property type="match status" value="1"/>
</dbReference>
<feature type="domain" description="Periplasmic copper-binding protein NosD beta helix" evidence="5">
    <location>
        <begin position="398"/>
        <end position="597"/>
    </location>
</feature>
<evidence type="ECO:0000313" key="7">
    <source>
        <dbReference type="EMBL" id="QVV87487.1"/>
    </source>
</evidence>
<keyword evidence="8" id="KW-1185">Reference proteome</keyword>
<dbReference type="Pfam" id="PF05048">
    <property type="entry name" value="NosD"/>
    <property type="match status" value="1"/>
</dbReference>
<dbReference type="InterPro" id="IPR051550">
    <property type="entry name" value="SCF-Subunits/Alg-Epimerases"/>
</dbReference>
<proteinExistence type="predicted"/>
<dbReference type="NCBIfam" id="TIGR03804">
    <property type="entry name" value="para_beta_helix"/>
    <property type="match status" value="1"/>
</dbReference>
<dbReference type="PANTHER" id="PTHR22990">
    <property type="entry name" value="F-BOX ONLY PROTEIN"/>
    <property type="match status" value="1"/>
</dbReference>
<dbReference type="Pfam" id="PF13229">
    <property type="entry name" value="Beta_helix"/>
    <property type="match status" value="2"/>
</dbReference>
<dbReference type="EMBL" id="CP075546">
    <property type="protein sequence ID" value="QVV87487.1"/>
    <property type="molecule type" value="Genomic_DNA"/>
</dbReference>
<dbReference type="InterPro" id="IPR022441">
    <property type="entry name" value="Para_beta_helix_rpt-2"/>
</dbReference>
<accession>A0A8E7ATY0</accession>
<evidence type="ECO:0000256" key="3">
    <source>
        <dbReference type="ARBA" id="ARBA00022737"/>
    </source>
</evidence>
<organism evidence="7 8">
    <name type="scientific">Methanospirillum purgamenti</name>
    <dbReference type="NCBI Taxonomy" id="2834276"/>
    <lineage>
        <taxon>Archaea</taxon>
        <taxon>Methanobacteriati</taxon>
        <taxon>Methanobacteriota</taxon>
        <taxon>Stenosarchaea group</taxon>
        <taxon>Methanomicrobia</taxon>
        <taxon>Methanomicrobiales</taxon>
        <taxon>Methanospirillaceae</taxon>
        <taxon>Methanospirillum</taxon>
    </lineage>
</organism>
<evidence type="ECO:0000256" key="4">
    <source>
        <dbReference type="ARBA" id="ARBA00022786"/>
    </source>
</evidence>
<dbReference type="InterPro" id="IPR011050">
    <property type="entry name" value="Pectin_lyase_fold/virulence"/>
</dbReference>
<dbReference type="InterPro" id="IPR018247">
    <property type="entry name" value="EF_Hand_1_Ca_BS"/>
</dbReference>
<dbReference type="InterPro" id="IPR007742">
    <property type="entry name" value="NosD_dom"/>
</dbReference>
<sequence>MFHEQNNSFKNDNNEISVLPFQITQSGVYSLNSNLILNNTAITITSSNVIIDGQGHSISGNLTPGSVGILIYSEKSELTNVTIRNITVQEFDIGIKLQNVSQSQYIESDVLSNLRSGFMIESSNSIKISEGKIKNNRNDITGGYGIQILNSHHIIVNNSLVTGNGKSGKPNSGGITFLESTYSDLIKCQIISNPGFGIKGDSKSDYLTISECDIVGNSGDGIIISNSRDPTIQKCTINKNKESGIEFSHVMHPSVTGNQISSGMMGISLSETSDMVLSYNKLSNNRIGFDISASKIQYLSHQISSSNTIDSRKLLYLNNEQNKTIGPSDNPSFILAVNCSNISISEIVLSKNCAGIILAGCQNISLSDISFLENGIGLWTLFNTTGLTCTRLHAERNLVSGYYLSQTHQFQLQNLYAQDSPSGMYIQKSDDGYAEKIFITSISGLKNRMPSGITLSGCNNFTITQSQISQCSYAGLLSDSTNLNVSRNVFSENSYAGSVILSGPVKILKNSYLKNENSGLIVRGNNSEILENTISDNTIQGLLLLNGHRNFIAGNVFKNIKNYELSSDAALNNWNYSPESSLDSTRKGGNFWSDPDGEGYSDLCSVDAMGYCIDPYIINAENIDYHPLTFNNTWKSLYLTTDINQNGREELQDVVLYMKKVTAGEEELFDYSGDGKINLNDVVALFKIISQKQSNNFS</sequence>